<reference evidence="1 2" key="1">
    <citation type="journal article" date="2019" name="Mol. Biol. Evol.">
        <title>Blast fungal genomes show frequent chromosomal changes, gene gains and losses, and effector gene turnover.</title>
        <authorList>
            <person name="Gomez Luciano L.B."/>
            <person name="Jason Tsai I."/>
            <person name="Chuma I."/>
            <person name="Tosa Y."/>
            <person name="Chen Y.H."/>
            <person name="Li J.Y."/>
            <person name="Li M.Y."/>
            <person name="Jade Lu M.Y."/>
            <person name="Nakayashiki H."/>
            <person name="Li W.H."/>
        </authorList>
    </citation>
    <scope>NUCLEOTIDE SEQUENCE [LARGE SCALE GENOMIC DNA]</scope>
    <source>
        <strain evidence="1">MZ5-1-6</strain>
    </source>
</reference>
<proteinExistence type="predicted"/>
<dbReference type="AlphaFoldDB" id="A0A4P7NHC3"/>
<dbReference type="Proteomes" id="UP000294847">
    <property type="component" value="Chromosome 4"/>
</dbReference>
<accession>A0A4P7NHC3</accession>
<evidence type="ECO:0000313" key="1">
    <source>
        <dbReference type="EMBL" id="QBZ61313.1"/>
    </source>
</evidence>
<sequence>MAFSPMTPAAAVDPLPSALSTASALSPTLSHAPSSSLVSGGKKGWSVPNISLSTPLASMAALSPTSEYMTASSPAARSWPTCLALPHQVTVVKYAALDPAGQEGECATAVGQEHIQTGDAIKHTRQVHARNGDGRLHRETQCEREYMAVFGACPRAPDVVWKAVVRVKKHHEPGCAQGLKYRQ</sequence>
<organism evidence="1 2">
    <name type="scientific">Pyricularia oryzae</name>
    <name type="common">Rice blast fungus</name>
    <name type="synonym">Magnaporthe oryzae</name>
    <dbReference type="NCBI Taxonomy" id="318829"/>
    <lineage>
        <taxon>Eukaryota</taxon>
        <taxon>Fungi</taxon>
        <taxon>Dikarya</taxon>
        <taxon>Ascomycota</taxon>
        <taxon>Pezizomycotina</taxon>
        <taxon>Sordariomycetes</taxon>
        <taxon>Sordariomycetidae</taxon>
        <taxon>Magnaporthales</taxon>
        <taxon>Pyriculariaceae</taxon>
        <taxon>Pyricularia</taxon>
    </lineage>
</organism>
<name>A0A4P7NHC3_PYROR</name>
<gene>
    <name evidence="1" type="ORF">PoMZ_08262</name>
</gene>
<evidence type="ECO:0000313" key="2">
    <source>
        <dbReference type="Proteomes" id="UP000294847"/>
    </source>
</evidence>
<protein>
    <submittedName>
        <fullName evidence="1">Uncharacterized protein</fullName>
    </submittedName>
</protein>
<dbReference type="EMBL" id="CP034207">
    <property type="protein sequence ID" value="QBZ61313.1"/>
    <property type="molecule type" value="Genomic_DNA"/>
</dbReference>